<reference evidence="3" key="1">
    <citation type="submission" date="2020-01" db="EMBL/GenBank/DDBJ databases">
        <authorList>
            <consortium name="DOE Joint Genome Institute"/>
            <person name="Haridas S."/>
            <person name="Albert R."/>
            <person name="Binder M."/>
            <person name="Bloem J."/>
            <person name="Labutti K."/>
            <person name="Salamov A."/>
            <person name="Andreopoulos B."/>
            <person name="Baker S.E."/>
            <person name="Barry K."/>
            <person name="Bills G."/>
            <person name="Bluhm B.H."/>
            <person name="Cannon C."/>
            <person name="Castanera R."/>
            <person name="Culley D.E."/>
            <person name="Daum C."/>
            <person name="Ezra D."/>
            <person name="Gonzalez J.B."/>
            <person name="Henrissat B."/>
            <person name="Kuo A."/>
            <person name="Liang C."/>
            <person name="Lipzen A."/>
            <person name="Lutzoni F."/>
            <person name="Magnuson J."/>
            <person name="Mondo S."/>
            <person name="Nolan M."/>
            <person name="Ohm R."/>
            <person name="Pangilinan J."/>
            <person name="Park H.-J."/>
            <person name="Ramirez L."/>
            <person name="Alfaro M."/>
            <person name="Sun H."/>
            <person name="Tritt A."/>
            <person name="Yoshinaga Y."/>
            <person name="Zwiers L.-H."/>
            <person name="Turgeon B.G."/>
            <person name="Goodwin S.B."/>
            <person name="Spatafora J.W."/>
            <person name="Crous P.W."/>
            <person name="Grigoriev I.V."/>
        </authorList>
    </citation>
    <scope>NUCLEOTIDE SEQUENCE</scope>
    <source>
        <strain evidence="3">CBS 342.82</strain>
    </source>
</reference>
<gene>
    <name evidence="3" type="ORF">K489DRAFT_64911</name>
</gene>
<evidence type="ECO:0000313" key="2">
    <source>
        <dbReference type="Proteomes" id="UP000504637"/>
    </source>
</evidence>
<dbReference type="AlphaFoldDB" id="A0A6J3LXL0"/>
<evidence type="ECO:0000313" key="3">
    <source>
        <dbReference type="RefSeq" id="XP_033456408.1"/>
    </source>
</evidence>
<reference evidence="3" key="3">
    <citation type="submission" date="2025-08" db="UniProtKB">
        <authorList>
            <consortium name="RefSeq"/>
        </authorList>
    </citation>
    <scope>IDENTIFICATION</scope>
    <source>
        <strain evidence="3">CBS 342.82</strain>
    </source>
</reference>
<feature type="compositionally biased region" description="Basic and acidic residues" evidence="1">
    <location>
        <begin position="105"/>
        <end position="123"/>
    </location>
</feature>
<accession>A0A6J3LXL0</accession>
<dbReference type="RefSeq" id="XP_033456408.1">
    <property type="nucleotide sequence ID" value="XM_033608802.1"/>
</dbReference>
<dbReference type="Proteomes" id="UP000504637">
    <property type="component" value="Unplaced"/>
</dbReference>
<evidence type="ECO:0000256" key="1">
    <source>
        <dbReference type="SAM" id="MobiDB-lite"/>
    </source>
</evidence>
<name>A0A6J3LXL0_9PEZI</name>
<sequence>MIVRGVRLWRCRGLVARNALVCYRCANEFTMIGDERRIVGSTHGQVTVGPTVISNLSMQARRLFLQANCESPSYIGGVIAGGHLRRRPPSTCPNMNLLLSHWTRRPREQPAKDVRQGRRKCDGGPEASISSSTFDRAIKRTVSNRRGENE</sequence>
<reference evidence="3" key="2">
    <citation type="submission" date="2020-04" db="EMBL/GenBank/DDBJ databases">
        <authorList>
            <consortium name="NCBI Genome Project"/>
        </authorList>
    </citation>
    <scope>NUCLEOTIDE SEQUENCE</scope>
    <source>
        <strain evidence="3">CBS 342.82</strain>
    </source>
</reference>
<keyword evidence="2" id="KW-1185">Reference proteome</keyword>
<feature type="region of interest" description="Disordered" evidence="1">
    <location>
        <begin position="103"/>
        <end position="150"/>
    </location>
</feature>
<proteinExistence type="predicted"/>
<protein>
    <submittedName>
        <fullName evidence="3">Uncharacterized protein</fullName>
    </submittedName>
</protein>
<organism evidence="3">
    <name type="scientific">Dissoconium aciculare CBS 342.82</name>
    <dbReference type="NCBI Taxonomy" id="1314786"/>
    <lineage>
        <taxon>Eukaryota</taxon>
        <taxon>Fungi</taxon>
        <taxon>Dikarya</taxon>
        <taxon>Ascomycota</taxon>
        <taxon>Pezizomycotina</taxon>
        <taxon>Dothideomycetes</taxon>
        <taxon>Dothideomycetidae</taxon>
        <taxon>Mycosphaerellales</taxon>
        <taxon>Dissoconiaceae</taxon>
        <taxon>Dissoconium</taxon>
    </lineage>
</organism>
<dbReference type="GeneID" id="54366602"/>